<dbReference type="PANTHER" id="PTHR23012">
    <property type="entry name" value="RING/FYVE/PHD ZINC FINGER DOMAIN-CONTAINING"/>
    <property type="match status" value="1"/>
</dbReference>
<comment type="caution">
    <text evidence="5">The sequence shown here is derived from an EMBL/GenBank/DDBJ whole genome shotgun (WGS) entry which is preliminary data.</text>
</comment>
<dbReference type="InterPro" id="IPR011016">
    <property type="entry name" value="Znf_RING-CH"/>
</dbReference>
<dbReference type="OrthoDB" id="264354at2759"/>
<keyword evidence="6" id="KW-1185">Reference proteome</keyword>
<evidence type="ECO:0000256" key="1">
    <source>
        <dbReference type="ARBA" id="ARBA00022723"/>
    </source>
</evidence>
<protein>
    <recommendedName>
        <fullName evidence="4">RING-CH-type domain-containing protein</fullName>
    </recommendedName>
</protein>
<dbReference type="GO" id="GO:0004842">
    <property type="term" value="F:ubiquitin-protein transferase activity"/>
    <property type="evidence" value="ECO:0007669"/>
    <property type="project" value="TreeGrafter"/>
</dbReference>
<dbReference type="EMBL" id="AUSU01000104">
    <property type="protein sequence ID" value="EPS74335.1"/>
    <property type="molecule type" value="Genomic_DNA"/>
</dbReference>
<organism evidence="5 6">
    <name type="scientific">Genlisea aurea</name>
    <dbReference type="NCBI Taxonomy" id="192259"/>
    <lineage>
        <taxon>Eukaryota</taxon>
        <taxon>Viridiplantae</taxon>
        <taxon>Streptophyta</taxon>
        <taxon>Embryophyta</taxon>
        <taxon>Tracheophyta</taxon>
        <taxon>Spermatophyta</taxon>
        <taxon>Magnoliopsida</taxon>
        <taxon>eudicotyledons</taxon>
        <taxon>Gunneridae</taxon>
        <taxon>Pentapetalae</taxon>
        <taxon>asterids</taxon>
        <taxon>lamiids</taxon>
        <taxon>Lamiales</taxon>
        <taxon>Lentibulariaceae</taxon>
        <taxon>Genlisea</taxon>
    </lineage>
</organism>
<accession>S8D4N4</accession>
<evidence type="ECO:0000313" key="6">
    <source>
        <dbReference type="Proteomes" id="UP000015453"/>
    </source>
</evidence>
<dbReference type="Gene3D" id="3.30.40.10">
    <property type="entry name" value="Zinc/RING finger domain, C3HC4 (zinc finger)"/>
    <property type="match status" value="1"/>
</dbReference>
<dbReference type="PROSITE" id="PS51292">
    <property type="entry name" value="ZF_RING_CH"/>
    <property type="match status" value="1"/>
</dbReference>
<keyword evidence="2" id="KW-0863">Zinc-finger</keyword>
<evidence type="ECO:0000256" key="3">
    <source>
        <dbReference type="ARBA" id="ARBA00022833"/>
    </source>
</evidence>
<dbReference type="AlphaFoldDB" id="S8D4N4"/>
<gene>
    <name evidence="5" type="ORF">M569_00421</name>
</gene>
<feature type="non-terminal residue" evidence="5">
    <location>
        <position position="72"/>
    </location>
</feature>
<dbReference type="GO" id="GO:0008270">
    <property type="term" value="F:zinc ion binding"/>
    <property type="evidence" value="ECO:0007669"/>
    <property type="project" value="UniProtKB-KW"/>
</dbReference>
<dbReference type="InterPro" id="IPR033275">
    <property type="entry name" value="MARCH-like"/>
</dbReference>
<sequence>ECRICQEEDSEKHMEAPCGCNGTLKFAHRKCVQRWCNKKGDKTCEICYQEFSPDYVCPPRRKHAEGLAIDIG</sequence>
<dbReference type="SUPFAM" id="SSF57850">
    <property type="entry name" value="RING/U-box"/>
    <property type="match status" value="1"/>
</dbReference>
<feature type="domain" description="RING-CH-type" evidence="4">
    <location>
        <begin position="1"/>
        <end position="54"/>
    </location>
</feature>
<evidence type="ECO:0000259" key="4">
    <source>
        <dbReference type="PROSITE" id="PS51292"/>
    </source>
</evidence>
<dbReference type="PANTHER" id="PTHR23012:SF176">
    <property type="entry name" value="OS01G0894600 PROTEIN"/>
    <property type="match status" value="1"/>
</dbReference>
<dbReference type="InterPro" id="IPR013083">
    <property type="entry name" value="Znf_RING/FYVE/PHD"/>
</dbReference>
<proteinExistence type="predicted"/>
<dbReference type="SMART" id="SM00744">
    <property type="entry name" value="RINGv"/>
    <property type="match status" value="1"/>
</dbReference>
<dbReference type="GO" id="GO:0016020">
    <property type="term" value="C:membrane"/>
    <property type="evidence" value="ECO:0007669"/>
    <property type="project" value="TreeGrafter"/>
</dbReference>
<dbReference type="Pfam" id="PF12906">
    <property type="entry name" value="RINGv"/>
    <property type="match status" value="1"/>
</dbReference>
<dbReference type="GO" id="GO:0016567">
    <property type="term" value="P:protein ubiquitination"/>
    <property type="evidence" value="ECO:0007669"/>
    <property type="project" value="TreeGrafter"/>
</dbReference>
<keyword evidence="1" id="KW-0479">Metal-binding</keyword>
<evidence type="ECO:0000313" key="5">
    <source>
        <dbReference type="EMBL" id="EPS74335.1"/>
    </source>
</evidence>
<feature type="non-terminal residue" evidence="5">
    <location>
        <position position="1"/>
    </location>
</feature>
<reference evidence="5 6" key="1">
    <citation type="journal article" date="2013" name="BMC Genomics">
        <title>The miniature genome of a carnivorous plant Genlisea aurea contains a low number of genes and short non-coding sequences.</title>
        <authorList>
            <person name="Leushkin E.V."/>
            <person name="Sutormin R.A."/>
            <person name="Nabieva E.R."/>
            <person name="Penin A.A."/>
            <person name="Kondrashov A.S."/>
            <person name="Logacheva M.D."/>
        </authorList>
    </citation>
    <scope>NUCLEOTIDE SEQUENCE [LARGE SCALE GENOMIC DNA]</scope>
</reference>
<dbReference type="Proteomes" id="UP000015453">
    <property type="component" value="Unassembled WGS sequence"/>
</dbReference>
<keyword evidence="3" id="KW-0862">Zinc</keyword>
<evidence type="ECO:0000256" key="2">
    <source>
        <dbReference type="ARBA" id="ARBA00022771"/>
    </source>
</evidence>
<name>S8D4N4_9LAMI</name>